<keyword evidence="8" id="KW-0378">Hydrolase</keyword>
<keyword evidence="2 8" id="KW-0547">Nucleotide-binding</keyword>
<reference evidence="11 12" key="1">
    <citation type="journal article" date="2019" name="Int. J. Syst. Evol. Microbiol.">
        <title>The Global Catalogue of Microorganisms (GCM) 10K type strain sequencing project: providing services to taxonomists for standard genome sequencing and annotation.</title>
        <authorList>
            <consortium name="The Broad Institute Genomics Platform"/>
            <consortium name="The Broad Institute Genome Sequencing Center for Infectious Disease"/>
            <person name="Wu L."/>
            <person name="Ma J."/>
        </authorList>
    </citation>
    <scope>NUCLEOTIDE SEQUENCE [LARGE SCALE GENOMIC DNA]</scope>
    <source>
        <strain evidence="11 12">JCM 16328</strain>
    </source>
</reference>
<dbReference type="GO" id="GO:0140663">
    <property type="term" value="F:ATP-dependent FeS chaperone activity"/>
    <property type="evidence" value="ECO:0007669"/>
    <property type="project" value="InterPro"/>
</dbReference>
<evidence type="ECO:0000256" key="3">
    <source>
        <dbReference type="ARBA" id="ARBA00022840"/>
    </source>
</evidence>
<dbReference type="GO" id="GO:0046872">
    <property type="term" value="F:metal ion binding"/>
    <property type="evidence" value="ECO:0007669"/>
    <property type="project" value="UniProtKB-KW"/>
</dbReference>
<dbReference type="AlphaFoldDB" id="A0AAV3T5P6"/>
<dbReference type="InterPro" id="IPR034904">
    <property type="entry name" value="FSCA_dom_sf"/>
</dbReference>
<protein>
    <recommendedName>
        <fullName evidence="7 8">Iron-sulfur cluster carrier protein</fullName>
    </recommendedName>
</protein>
<feature type="region of interest" description="Disordered" evidence="9">
    <location>
        <begin position="304"/>
        <end position="365"/>
    </location>
</feature>
<dbReference type="SUPFAM" id="SSF52540">
    <property type="entry name" value="P-loop containing nucleoside triphosphate hydrolases"/>
    <property type="match status" value="1"/>
</dbReference>
<dbReference type="Gene3D" id="3.40.50.300">
    <property type="entry name" value="P-loop containing nucleotide triphosphate hydrolases"/>
    <property type="match status" value="1"/>
</dbReference>
<dbReference type="PANTHER" id="PTHR42961">
    <property type="entry name" value="IRON-SULFUR PROTEIN NUBPL"/>
    <property type="match status" value="1"/>
</dbReference>
<evidence type="ECO:0000313" key="11">
    <source>
        <dbReference type="EMBL" id="GAA0662587.1"/>
    </source>
</evidence>
<evidence type="ECO:0000313" key="12">
    <source>
        <dbReference type="Proteomes" id="UP001500420"/>
    </source>
</evidence>
<evidence type="ECO:0000256" key="2">
    <source>
        <dbReference type="ARBA" id="ARBA00022741"/>
    </source>
</evidence>
<dbReference type="SUPFAM" id="SSF117916">
    <property type="entry name" value="Fe-S cluster assembly (FSCA) domain-like"/>
    <property type="match status" value="1"/>
</dbReference>
<comment type="subunit">
    <text evidence="8">Homodimer.</text>
</comment>
<organism evidence="11 12">
    <name type="scientific">Natronoarchaeum mannanilyticum</name>
    <dbReference type="NCBI Taxonomy" id="926360"/>
    <lineage>
        <taxon>Archaea</taxon>
        <taxon>Methanobacteriati</taxon>
        <taxon>Methanobacteriota</taxon>
        <taxon>Stenosarchaea group</taxon>
        <taxon>Halobacteria</taxon>
        <taxon>Halobacteriales</taxon>
        <taxon>Natronoarchaeaceae</taxon>
    </lineage>
</organism>
<evidence type="ECO:0000256" key="9">
    <source>
        <dbReference type="SAM" id="MobiDB-lite"/>
    </source>
</evidence>
<keyword evidence="12" id="KW-1185">Reference proteome</keyword>
<keyword evidence="3 8" id="KW-0067">ATP-binding</keyword>
<keyword evidence="1 8" id="KW-0479">Metal-binding</keyword>
<feature type="compositionally biased region" description="Basic and acidic residues" evidence="9">
    <location>
        <begin position="304"/>
        <end position="319"/>
    </location>
</feature>
<dbReference type="InterPro" id="IPR002744">
    <property type="entry name" value="MIP18-like"/>
</dbReference>
<dbReference type="CDD" id="cd02037">
    <property type="entry name" value="Mrp_NBP35"/>
    <property type="match status" value="1"/>
</dbReference>
<feature type="binding site" evidence="8">
    <location>
        <begin position="101"/>
        <end position="108"/>
    </location>
    <ligand>
        <name>ATP</name>
        <dbReference type="ChEBI" id="CHEBI:30616"/>
    </ligand>
</feature>
<sequence>MTVTESELESELATVEDPMNDEDVVSLGLVEDVTIEDGRATISLVFNAPYAPAEMAIGDEIRDVVESVGLEPDLRARAGEEQGFDEEVLPMVRNVIAVASGKGGVGKTTVAANVAAGLNELGARVGILDADVHGPNVPRILPVEGEPGVTPDEELVPPRSEGVGVMSMDYLTDHSDDPAILRGPMVNQVMMQFIEGVEWGRLDYLIVDLPPGTGDASLNLLQTLPVAGVVIVTTPQEMAVADARKGLRLFEEHDTPILGVVENMSTYRCPNCDDDHDVFGSDGAQEICEDFDVPLLAELPVHPDFDSERIDGPAVRDDDNAVQSELQELSETVADRVGAVNRKRVGEDGPDEPGESIPTGADADD</sequence>
<evidence type="ECO:0000256" key="4">
    <source>
        <dbReference type="ARBA" id="ARBA00023004"/>
    </source>
</evidence>
<dbReference type="Proteomes" id="UP001500420">
    <property type="component" value="Unassembled WGS sequence"/>
</dbReference>
<proteinExistence type="inferred from homology"/>
<dbReference type="InterPro" id="IPR027417">
    <property type="entry name" value="P-loop_NTPase"/>
</dbReference>
<gene>
    <name evidence="11" type="ORF">GCM10009020_03880</name>
</gene>
<dbReference type="HAMAP" id="MF_02040">
    <property type="entry name" value="Mrp_NBP35"/>
    <property type="match status" value="1"/>
</dbReference>
<dbReference type="FunFam" id="3.40.50.300:FF:001119">
    <property type="entry name" value="Iron-sulfur cluster carrier protein"/>
    <property type="match status" value="1"/>
</dbReference>
<dbReference type="EMBL" id="BAAADV010000001">
    <property type="protein sequence ID" value="GAA0662587.1"/>
    <property type="molecule type" value="Genomic_DNA"/>
</dbReference>
<name>A0AAV3T5P6_9EURY</name>
<evidence type="ECO:0000256" key="8">
    <source>
        <dbReference type="HAMAP-Rule" id="MF_02040"/>
    </source>
</evidence>
<dbReference type="PANTHER" id="PTHR42961:SF2">
    <property type="entry name" value="IRON-SULFUR PROTEIN NUBPL"/>
    <property type="match status" value="1"/>
</dbReference>
<dbReference type="GO" id="GO:0005524">
    <property type="term" value="F:ATP binding"/>
    <property type="evidence" value="ECO:0007669"/>
    <property type="project" value="UniProtKB-UniRule"/>
</dbReference>
<dbReference type="GO" id="GO:0016226">
    <property type="term" value="P:iron-sulfur cluster assembly"/>
    <property type="evidence" value="ECO:0007669"/>
    <property type="project" value="InterPro"/>
</dbReference>
<dbReference type="PROSITE" id="PS01215">
    <property type="entry name" value="MRP"/>
    <property type="match status" value="1"/>
</dbReference>
<dbReference type="Pfam" id="PF10609">
    <property type="entry name" value="ParA"/>
    <property type="match status" value="1"/>
</dbReference>
<evidence type="ECO:0000256" key="5">
    <source>
        <dbReference type="ARBA" id="ARBA00023014"/>
    </source>
</evidence>
<dbReference type="RefSeq" id="WP_343772147.1">
    <property type="nucleotide sequence ID" value="NZ_BAAADV010000001.1"/>
</dbReference>
<comment type="caution">
    <text evidence="11">The sequence shown here is derived from an EMBL/GenBank/DDBJ whole genome shotgun (WGS) entry which is preliminary data.</text>
</comment>
<comment type="similarity">
    <text evidence="8">Belongs to the Mrp/NBP35 ATP-binding proteins family.</text>
</comment>
<keyword evidence="5 8" id="KW-0411">Iron-sulfur</keyword>
<evidence type="ECO:0000256" key="6">
    <source>
        <dbReference type="ARBA" id="ARBA00058094"/>
    </source>
</evidence>
<evidence type="ECO:0000256" key="7">
    <source>
        <dbReference type="ARBA" id="ARBA00074706"/>
    </source>
</evidence>
<dbReference type="InterPro" id="IPR000808">
    <property type="entry name" value="Mrp-like_CS"/>
</dbReference>
<keyword evidence="4 8" id="KW-0408">Iron</keyword>
<dbReference type="InterPro" id="IPR044304">
    <property type="entry name" value="NUBPL-like"/>
</dbReference>
<dbReference type="InterPro" id="IPR019591">
    <property type="entry name" value="Mrp/NBP35_ATP-bd"/>
</dbReference>
<evidence type="ECO:0000259" key="10">
    <source>
        <dbReference type="Pfam" id="PF01883"/>
    </source>
</evidence>
<feature type="compositionally biased region" description="Polar residues" evidence="9">
    <location>
        <begin position="321"/>
        <end position="330"/>
    </location>
</feature>
<accession>A0AAV3T5P6</accession>
<dbReference type="GO" id="GO:0051539">
    <property type="term" value="F:4 iron, 4 sulfur cluster binding"/>
    <property type="evidence" value="ECO:0007669"/>
    <property type="project" value="TreeGrafter"/>
</dbReference>
<comment type="function">
    <text evidence="6 8">Binds and transfers iron-sulfur (Fe-S) clusters to target apoproteins. Can hydrolyze ATP.</text>
</comment>
<evidence type="ECO:0000256" key="1">
    <source>
        <dbReference type="ARBA" id="ARBA00022723"/>
    </source>
</evidence>
<dbReference type="Pfam" id="PF01883">
    <property type="entry name" value="FeS_assembly_P"/>
    <property type="match status" value="1"/>
</dbReference>
<dbReference type="InterPro" id="IPR033756">
    <property type="entry name" value="YlxH/NBP35"/>
</dbReference>
<feature type="domain" description="MIP18 family-like" evidence="10">
    <location>
        <begin position="7"/>
        <end position="68"/>
    </location>
</feature>
<dbReference type="Gene3D" id="3.30.300.130">
    <property type="entry name" value="Fe-S cluster assembly (FSCA)"/>
    <property type="match status" value="1"/>
</dbReference>
<dbReference type="GO" id="GO:0016887">
    <property type="term" value="F:ATP hydrolysis activity"/>
    <property type="evidence" value="ECO:0007669"/>
    <property type="project" value="UniProtKB-UniRule"/>
</dbReference>